<gene>
    <name evidence="2" type="ORF">F9B85_06100</name>
</gene>
<dbReference type="Proteomes" id="UP000468766">
    <property type="component" value="Unassembled WGS sequence"/>
</dbReference>
<comment type="caution">
    <text evidence="2">The sequence shown here is derived from an EMBL/GenBank/DDBJ whole genome shotgun (WGS) entry which is preliminary data.</text>
</comment>
<dbReference type="Gene3D" id="2.170.120.30">
    <property type="match status" value="1"/>
</dbReference>
<sequence>MDIAAEARKNWLYKIAAISLAILLWIYVQAEHQGTQVLTIPLEVEGLPSGLVVEPELPKVIELRVRGPRANLQNISTKDFTARVAMEDAEPGNFQREIQIESPPQIQVISYTPSQLNLNIDVLENRSLPIQYDFQGTMPAGYLMRDPVLQPAEVMISGPRERVRAIQRARVQIPLGARETFTQRLPVQLIDSGAVGAREGDIRISPQVIEVTVPIVEEMASKGVPIEPQLTGTPARGVRVTGTKVEPENVIITTGSERIKEIESLRTAPIDINEIRGEVTREVNLIIPSAVQTQGGLTRVRVTVLVEGQPEETRPAPPAGTPSTPATPQQPEPATPPEENKDETTDVYDEEF</sequence>
<evidence type="ECO:0000256" key="1">
    <source>
        <dbReference type="SAM" id="MobiDB-lite"/>
    </source>
</evidence>
<dbReference type="PANTHER" id="PTHR37804:SF1">
    <property type="entry name" value="CDAA REGULATORY PROTEIN CDAR"/>
    <property type="match status" value="1"/>
</dbReference>
<dbReference type="RefSeq" id="WP_151619492.1">
    <property type="nucleotide sequence ID" value="NZ_WBXO01000003.1"/>
</dbReference>
<dbReference type="CDD" id="cd20206">
    <property type="entry name" value="YbbR"/>
    <property type="match status" value="1"/>
</dbReference>
<proteinExistence type="predicted"/>
<organism evidence="2 3">
    <name type="scientific">Heliorestis acidaminivorans</name>
    <dbReference type="NCBI Taxonomy" id="553427"/>
    <lineage>
        <taxon>Bacteria</taxon>
        <taxon>Bacillati</taxon>
        <taxon>Bacillota</taxon>
        <taxon>Clostridia</taxon>
        <taxon>Eubacteriales</taxon>
        <taxon>Heliobacteriaceae</taxon>
        <taxon>Heliorestis</taxon>
    </lineage>
</organism>
<dbReference type="InterPro" id="IPR012505">
    <property type="entry name" value="YbbR"/>
</dbReference>
<accession>A0A6I0F7U9</accession>
<evidence type="ECO:0000313" key="2">
    <source>
        <dbReference type="EMBL" id="KAB2953473.1"/>
    </source>
</evidence>
<evidence type="ECO:0000313" key="3">
    <source>
        <dbReference type="Proteomes" id="UP000468766"/>
    </source>
</evidence>
<evidence type="ECO:0008006" key="4">
    <source>
        <dbReference type="Google" id="ProtNLM"/>
    </source>
</evidence>
<dbReference type="EMBL" id="WBXO01000003">
    <property type="protein sequence ID" value="KAB2953473.1"/>
    <property type="molecule type" value="Genomic_DNA"/>
</dbReference>
<dbReference type="Pfam" id="PF07949">
    <property type="entry name" value="YbbR"/>
    <property type="match status" value="3"/>
</dbReference>
<dbReference type="OrthoDB" id="2111604at2"/>
<name>A0A6I0F7U9_9FIRM</name>
<dbReference type="PANTHER" id="PTHR37804">
    <property type="entry name" value="CDAA REGULATORY PROTEIN CDAR"/>
    <property type="match status" value="1"/>
</dbReference>
<dbReference type="Gene3D" id="2.170.120.40">
    <property type="entry name" value="YbbR-like domain"/>
    <property type="match status" value="2"/>
</dbReference>
<protein>
    <recommendedName>
        <fullName evidence="4">YbbR-like domain-containing protein</fullName>
    </recommendedName>
</protein>
<dbReference type="AlphaFoldDB" id="A0A6I0F7U9"/>
<dbReference type="InterPro" id="IPR053154">
    <property type="entry name" value="c-di-AMP_regulator"/>
</dbReference>
<feature type="region of interest" description="Disordered" evidence="1">
    <location>
        <begin position="308"/>
        <end position="352"/>
    </location>
</feature>
<keyword evidence="3" id="KW-1185">Reference proteome</keyword>
<reference evidence="2 3" key="1">
    <citation type="submission" date="2019-10" db="EMBL/GenBank/DDBJ databases">
        <title>Whole-genome sequence of the extremophile Heliorestis acidaminivorans DSM 24790.</title>
        <authorList>
            <person name="Kyndt J.A."/>
            <person name="Meyer T.E."/>
        </authorList>
    </citation>
    <scope>NUCLEOTIDE SEQUENCE [LARGE SCALE GENOMIC DNA]</scope>
    <source>
        <strain evidence="2 3">DSM 24790</strain>
    </source>
</reference>